<feature type="compositionally biased region" description="Basic and acidic residues" evidence="2">
    <location>
        <begin position="1409"/>
        <end position="1420"/>
    </location>
</feature>
<dbReference type="InterPro" id="IPR036397">
    <property type="entry name" value="RNaseH_sf"/>
</dbReference>
<dbReference type="Gene3D" id="3.30.420.10">
    <property type="entry name" value="Ribonuclease H-like superfamily/Ribonuclease H"/>
    <property type="match status" value="1"/>
</dbReference>
<dbReference type="InterPro" id="IPR012337">
    <property type="entry name" value="RNaseH-like_sf"/>
</dbReference>
<reference evidence="6" key="1">
    <citation type="journal article" date="2019" name="Sci. Rep.">
        <title>Draft genome of Tanacetum cinerariifolium, the natural source of mosquito coil.</title>
        <authorList>
            <person name="Yamashiro T."/>
            <person name="Shiraishi A."/>
            <person name="Satake H."/>
            <person name="Nakayama K."/>
        </authorList>
    </citation>
    <scope>NUCLEOTIDE SEQUENCE</scope>
</reference>
<feature type="region of interest" description="Disordered" evidence="2">
    <location>
        <begin position="309"/>
        <end position="374"/>
    </location>
</feature>
<feature type="compositionally biased region" description="Polar residues" evidence="2">
    <location>
        <begin position="1762"/>
        <end position="1774"/>
    </location>
</feature>
<feature type="coiled-coil region" evidence="1">
    <location>
        <begin position="69"/>
        <end position="96"/>
    </location>
</feature>
<proteinExistence type="predicted"/>
<name>A0A6L2J8M9_TANCI</name>
<accession>A0A6L2J8M9</accession>
<evidence type="ECO:0000256" key="2">
    <source>
        <dbReference type="SAM" id="MobiDB-lite"/>
    </source>
</evidence>
<dbReference type="Pfam" id="PF13976">
    <property type="entry name" value="gag_pre-integrs"/>
    <property type="match status" value="1"/>
</dbReference>
<keyword evidence="1" id="KW-0175">Coiled coil</keyword>
<evidence type="ECO:0000256" key="1">
    <source>
        <dbReference type="SAM" id="Coils"/>
    </source>
</evidence>
<comment type="caution">
    <text evidence="6">The sequence shown here is derived from an EMBL/GenBank/DDBJ whole genome shotgun (WGS) entry which is preliminary data.</text>
</comment>
<dbReference type="EMBL" id="BKCJ010000405">
    <property type="protein sequence ID" value="GEU32897.1"/>
    <property type="molecule type" value="Genomic_DNA"/>
</dbReference>
<gene>
    <name evidence="6" type="ORF">Tci_004875</name>
</gene>
<evidence type="ECO:0000259" key="3">
    <source>
        <dbReference type="Pfam" id="PF07727"/>
    </source>
</evidence>
<feature type="compositionally biased region" description="Pro residues" evidence="2">
    <location>
        <begin position="1742"/>
        <end position="1759"/>
    </location>
</feature>
<feature type="region of interest" description="Disordered" evidence="2">
    <location>
        <begin position="1732"/>
        <end position="1812"/>
    </location>
</feature>
<organism evidence="6">
    <name type="scientific">Tanacetum cinerariifolium</name>
    <name type="common">Dalmatian daisy</name>
    <name type="synonym">Chrysanthemum cinerariifolium</name>
    <dbReference type="NCBI Taxonomy" id="118510"/>
    <lineage>
        <taxon>Eukaryota</taxon>
        <taxon>Viridiplantae</taxon>
        <taxon>Streptophyta</taxon>
        <taxon>Embryophyta</taxon>
        <taxon>Tracheophyta</taxon>
        <taxon>Spermatophyta</taxon>
        <taxon>Magnoliopsida</taxon>
        <taxon>eudicotyledons</taxon>
        <taxon>Gunneridae</taxon>
        <taxon>Pentapetalae</taxon>
        <taxon>asterids</taxon>
        <taxon>campanulids</taxon>
        <taxon>Asterales</taxon>
        <taxon>Asteraceae</taxon>
        <taxon>Asteroideae</taxon>
        <taxon>Anthemideae</taxon>
        <taxon>Anthemidinae</taxon>
        <taxon>Tanacetum</taxon>
    </lineage>
</organism>
<dbReference type="Pfam" id="PF07727">
    <property type="entry name" value="RVT_2"/>
    <property type="match status" value="1"/>
</dbReference>
<feature type="compositionally biased region" description="Low complexity" evidence="2">
    <location>
        <begin position="1352"/>
        <end position="1366"/>
    </location>
</feature>
<dbReference type="Pfam" id="PF22936">
    <property type="entry name" value="Pol_BBD"/>
    <property type="match status" value="1"/>
</dbReference>
<dbReference type="SUPFAM" id="SSF53098">
    <property type="entry name" value="Ribonuclease H-like"/>
    <property type="match status" value="1"/>
</dbReference>
<evidence type="ECO:0000313" key="6">
    <source>
        <dbReference type="EMBL" id="GEU32897.1"/>
    </source>
</evidence>
<feature type="domain" description="Retrovirus-related Pol polyprotein from transposon TNT 1-94-like beta-barrel" evidence="5">
    <location>
        <begin position="387"/>
        <end position="459"/>
    </location>
</feature>
<dbReference type="InterPro" id="IPR054722">
    <property type="entry name" value="PolX-like_BBD"/>
</dbReference>
<dbReference type="PANTHER" id="PTHR11439">
    <property type="entry name" value="GAG-POL-RELATED RETROTRANSPOSON"/>
    <property type="match status" value="1"/>
</dbReference>
<dbReference type="PANTHER" id="PTHR11439:SF483">
    <property type="entry name" value="PEPTIDE SYNTHASE GLIP-LIKE, PUTATIVE (AFU_ORTHOLOGUE AFUA_3G12920)-RELATED"/>
    <property type="match status" value="1"/>
</dbReference>
<dbReference type="GO" id="GO:0003676">
    <property type="term" value="F:nucleic acid binding"/>
    <property type="evidence" value="ECO:0007669"/>
    <property type="project" value="InterPro"/>
</dbReference>
<evidence type="ECO:0000259" key="4">
    <source>
        <dbReference type="Pfam" id="PF13976"/>
    </source>
</evidence>
<dbReference type="InterPro" id="IPR025724">
    <property type="entry name" value="GAG-pre-integrase_dom"/>
</dbReference>
<feature type="region of interest" description="Disordered" evidence="2">
    <location>
        <begin position="1402"/>
        <end position="1573"/>
    </location>
</feature>
<dbReference type="InterPro" id="IPR013103">
    <property type="entry name" value="RVT_2"/>
</dbReference>
<feature type="domain" description="Reverse transcriptase Ty1/copia-type" evidence="3">
    <location>
        <begin position="826"/>
        <end position="896"/>
    </location>
</feature>
<feature type="domain" description="GAG-pre-integrase" evidence="4">
    <location>
        <begin position="489"/>
        <end position="561"/>
    </location>
</feature>
<feature type="region of interest" description="Disordered" evidence="2">
    <location>
        <begin position="1316"/>
        <end position="1370"/>
    </location>
</feature>
<evidence type="ECO:0000259" key="5">
    <source>
        <dbReference type="Pfam" id="PF22936"/>
    </source>
</evidence>
<sequence length="1812" mass="204324">MKEMKDVFEELEAEVAQNVVDRKHDAIERKNLLIANDNLIAECLSKEVFSVTTNSKLNVARFTEMHVANTIVKARCLELEAELSSLRDKSHNANSDELVNHFSNLKVDHLSLQLKYQNLKDSFDNNPPTPNKDTPNFDSVFVIGKMQASLQGKDNFIRQLKKQISHLQETRSDTDRTLIHYKELYDNFKITCTKNIEQVTALTTKNVNLKAQIQDKVNSVSKDHVKPKVLAPGKYSTNVEPIVPRLKNNREAHLDYLKHLKESVETIRDIVEEAKVVRPLDRSLVSACRYTKHSQELLEYTIGTCLPDSQQRDKKLDPAPLRVKRCTNASGSQPKSNIKKNKISPGKGVNKLPVEEQPRTNKSHLRTSNRVDSSSRSKRTVIQIVLWYLDSSCLKHTMGDRSWLMNFAKKFIGTVRFGNDHFGAIMGYEDYVIGGSVISRVYYVEGLGHNLFSVEQFCDSDLEVACSKHSCYVRDTDGVELIKGSRGSNLYTILVEDMMKSSPICLLSKASKNKSWLWHRHLNHLNFGTINDLARKYLVRDLPRLKIEKYHLCSACQLGKSKKHTHKPKSENTNLEVLNTLHMDLYGPMRVQTINGKKYILVIVDDYSRFNWVKFLRSNDETPKDSSTEWRYQKTEPYSRRGCSDDADIFQGFDVSVGRSSGYCLVFGTLFYPTNDNEDLGKLQPTVDIGIFVGYAPSRKGTGPAPIFLTPGQISSGLVPNPVPATPYVPPPTNKDQEILFQPMFDEYLEPPRVETGLSCPVSIAAESTFMEDNLPLTIIPSLMYLLRNLVLTHHHPGMLVQQNQPTSLKHIIISVTGAKITCSIMSLAILLACKNITIYHMDVKIAFLNGELKEELYVSQPEGFVDSDHPTHVYRLKKALYWLKQAPRAWQTYSSCSNIGLQVSQSLEGIFINQSKFAHEILKKFGMDSCDPVDTPMVDRLKLDEDPLGIPVDQTRFRSMVGSLMYLTAIRPDLVYAICMCARDQASPTKKHLEALKRFFRYLRGTINWGLWYPKDTAMALRAYADPDHVGCQDTQRKQVEKGVVELYFVMMDYQLADISTKALPRERFEFLLSRLDTMAGVNVNAPANQAPTMAPPTRTDDQILPHIRWFWDTVRYDKTARCYMCQLGLQWFDLTKDILRDTLQITLINNNQAFTSPPSSDALINFINELGYPKLVRNLSNVGVVNRAHLHYAERIWEEFTQSIHTFIEDKKNLAQHTHGKKKATLIVISSIRFTKLIIYHLQRKHKFHPRPDSSLHLPNEEPVLGYLKFSAKGTKREVFGMPIPSNLITADIQGASYYQEYLPKVAKHQRYLAGETGSDPDSPLPKPTKTAKKSKPTAPKADPRPPISNQLHLNNLNPNPNQPRLKERSASCLKSIYNVPRGPLPPVVIREPEFRKYQPLPKVSGKGKEKVTEEQVTHDLLTLQTPKKKSPADRYIFQRRTSTPTGSSGHDESSSLYAELGLTDSEKESDEDVPRTNAGVQGEGQAGPNPDAQDEGQAGQNPDEQAKGQAGPNPDDAEASQPLPSHIVHAGSDLEHMDLDVADVSTQPHPEQIVEGDKPSEADNDKATAETEAESMVSVMIQQDTSSIPPMTTPIIDLTSRPESPKVHQLLKATTTETTTTTIHPLPSQPQQSTTDSMLIKCIDIPHQVSKNEDKVVTDAVDWAMQAPLRNHFRDLPEADMKEILHQRIWETNSYKTHEDHMQLYEALEKSMNRDHSEELLNDLAEARKNKKKRLDSPKTPPRSPPHQPPPPPPPAGQSKGSVAPSSSKTAASAEYQAWTTNDTRLEPSISLTPADLQMDDDMALDAQA</sequence>
<protein>
    <submittedName>
        <fullName evidence="6">Integrase, catalytic region, zinc finger, CCHC-type, peptidase aspartic, catalytic</fullName>
    </submittedName>
</protein>
<feature type="compositionally biased region" description="Polar residues" evidence="2">
    <location>
        <begin position="327"/>
        <end position="336"/>
    </location>
</feature>
<feature type="compositionally biased region" description="Acidic residues" evidence="2">
    <location>
        <begin position="1801"/>
        <end position="1812"/>
    </location>
</feature>
<feature type="compositionally biased region" description="Polar residues" evidence="2">
    <location>
        <begin position="1442"/>
        <end position="1451"/>
    </location>
</feature>
<feature type="region of interest" description="Disordered" evidence="2">
    <location>
        <begin position="1618"/>
        <end position="1637"/>
    </location>
</feature>
<feature type="compositionally biased region" description="Basic and acidic residues" evidence="2">
    <location>
        <begin position="1558"/>
        <end position="1572"/>
    </location>
</feature>